<dbReference type="EMBL" id="KN832870">
    <property type="protein sequence ID" value="KIN09132.1"/>
    <property type="molecule type" value="Genomic_DNA"/>
</dbReference>
<evidence type="ECO:0000256" key="1">
    <source>
        <dbReference type="ARBA" id="ARBA00004141"/>
    </source>
</evidence>
<feature type="transmembrane region" description="Helical" evidence="5">
    <location>
        <begin position="212"/>
        <end position="232"/>
    </location>
</feature>
<protein>
    <recommendedName>
        <fullName evidence="6">EamA domain-containing protein</fullName>
    </recommendedName>
</protein>
<evidence type="ECO:0000256" key="4">
    <source>
        <dbReference type="ARBA" id="ARBA00023136"/>
    </source>
</evidence>
<dbReference type="Proteomes" id="UP000054321">
    <property type="component" value="Unassembled WGS sequence"/>
</dbReference>
<evidence type="ECO:0000256" key="2">
    <source>
        <dbReference type="ARBA" id="ARBA00022692"/>
    </source>
</evidence>
<dbReference type="PANTHER" id="PTHR22911">
    <property type="entry name" value="ACYL-MALONYL CONDENSING ENZYME-RELATED"/>
    <property type="match status" value="1"/>
</dbReference>
<keyword evidence="4 5" id="KW-0472">Membrane</keyword>
<feature type="domain" description="EamA" evidence="6">
    <location>
        <begin position="14"/>
        <end position="136"/>
    </location>
</feature>
<feature type="transmembrane region" description="Helical" evidence="5">
    <location>
        <begin position="268"/>
        <end position="285"/>
    </location>
</feature>
<evidence type="ECO:0000259" key="6">
    <source>
        <dbReference type="Pfam" id="PF00892"/>
    </source>
</evidence>
<dbReference type="GO" id="GO:0016020">
    <property type="term" value="C:membrane"/>
    <property type="evidence" value="ECO:0007669"/>
    <property type="project" value="UniProtKB-SubCell"/>
</dbReference>
<dbReference type="AlphaFoldDB" id="A0A0C3I480"/>
<dbReference type="InParanoid" id="A0A0C3I480"/>
<dbReference type="InterPro" id="IPR037185">
    <property type="entry name" value="EmrE-like"/>
</dbReference>
<dbReference type="STRING" id="913774.A0A0C3I480"/>
<dbReference type="InterPro" id="IPR000620">
    <property type="entry name" value="EamA_dom"/>
</dbReference>
<organism evidence="7 8">
    <name type="scientific">Oidiodendron maius (strain Zn)</name>
    <dbReference type="NCBI Taxonomy" id="913774"/>
    <lineage>
        <taxon>Eukaryota</taxon>
        <taxon>Fungi</taxon>
        <taxon>Dikarya</taxon>
        <taxon>Ascomycota</taxon>
        <taxon>Pezizomycotina</taxon>
        <taxon>Leotiomycetes</taxon>
        <taxon>Leotiomycetes incertae sedis</taxon>
        <taxon>Myxotrichaceae</taxon>
        <taxon>Oidiodendron</taxon>
    </lineage>
</organism>
<evidence type="ECO:0000313" key="7">
    <source>
        <dbReference type="EMBL" id="KIN09132.1"/>
    </source>
</evidence>
<reference evidence="8" key="2">
    <citation type="submission" date="2015-01" db="EMBL/GenBank/DDBJ databases">
        <title>Evolutionary Origins and Diversification of the Mycorrhizal Mutualists.</title>
        <authorList>
            <consortium name="DOE Joint Genome Institute"/>
            <consortium name="Mycorrhizal Genomics Consortium"/>
            <person name="Kohler A."/>
            <person name="Kuo A."/>
            <person name="Nagy L.G."/>
            <person name="Floudas D."/>
            <person name="Copeland A."/>
            <person name="Barry K.W."/>
            <person name="Cichocki N."/>
            <person name="Veneault-Fourrey C."/>
            <person name="LaButti K."/>
            <person name="Lindquist E.A."/>
            <person name="Lipzen A."/>
            <person name="Lundell T."/>
            <person name="Morin E."/>
            <person name="Murat C."/>
            <person name="Riley R."/>
            <person name="Ohm R."/>
            <person name="Sun H."/>
            <person name="Tunlid A."/>
            <person name="Henrissat B."/>
            <person name="Grigoriev I.V."/>
            <person name="Hibbett D.S."/>
            <person name="Martin F."/>
        </authorList>
    </citation>
    <scope>NUCLEOTIDE SEQUENCE [LARGE SCALE GENOMIC DNA]</scope>
    <source>
        <strain evidence="8">Zn</strain>
    </source>
</reference>
<dbReference type="HOGENOM" id="CLU_032828_4_3_1"/>
<dbReference type="PANTHER" id="PTHR22911:SF6">
    <property type="entry name" value="SOLUTE CARRIER FAMILY 35 MEMBER G1"/>
    <property type="match status" value="1"/>
</dbReference>
<keyword evidence="2 5" id="KW-0812">Transmembrane</keyword>
<keyword evidence="8" id="KW-1185">Reference proteome</keyword>
<accession>A0A0C3I480</accession>
<reference evidence="7 8" key="1">
    <citation type="submission" date="2014-04" db="EMBL/GenBank/DDBJ databases">
        <authorList>
            <consortium name="DOE Joint Genome Institute"/>
            <person name="Kuo A."/>
            <person name="Martino E."/>
            <person name="Perotto S."/>
            <person name="Kohler A."/>
            <person name="Nagy L.G."/>
            <person name="Floudas D."/>
            <person name="Copeland A."/>
            <person name="Barry K.W."/>
            <person name="Cichocki N."/>
            <person name="Veneault-Fourrey C."/>
            <person name="LaButti K."/>
            <person name="Lindquist E.A."/>
            <person name="Lipzen A."/>
            <person name="Lundell T."/>
            <person name="Morin E."/>
            <person name="Murat C."/>
            <person name="Sun H."/>
            <person name="Tunlid A."/>
            <person name="Henrissat B."/>
            <person name="Grigoriev I.V."/>
            <person name="Hibbett D.S."/>
            <person name="Martin F."/>
            <person name="Nordberg H.P."/>
            <person name="Cantor M.N."/>
            <person name="Hua S.X."/>
        </authorList>
    </citation>
    <scope>NUCLEOTIDE SEQUENCE [LARGE SCALE GENOMIC DNA]</scope>
    <source>
        <strain evidence="7 8">Zn</strain>
    </source>
</reference>
<evidence type="ECO:0000313" key="8">
    <source>
        <dbReference type="Proteomes" id="UP000054321"/>
    </source>
</evidence>
<evidence type="ECO:0000256" key="5">
    <source>
        <dbReference type="SAM" id="Phobius"/>
    </source>
</evidence>
<keyword evidence="3 5" id="KW-1133">Transmembrane helix</keyword>
<gene>
    <name evidence="7" type="ORF">OIDMADRAFT_48961</name>
</gene>
<evidence type="ECO:0000256" key="3">
    <source>
        <dbReference type="ARBA" id="ARBA00022989"/>
    </source>
</evidence>
<dbReference type="SUPFAM" id="SSF103481">
    <property type="entry name" value="Multidrug resistance efflux transporter EmrE"/>
    <property type="match status" value="2"/>
</dbReference>
<dbReference type="Pfam" id="PF00892">
    <property type="entry name" value="EamA"/>
    <property type="match status" value="1"/>
</dbReference>
<feature type="transmembrane region" description="Helical" evidence="5">
    <location>
        <begin position="188"/>
        <end position="206"/>
    </location>
</feature>
<proteinExistence type="predicted"/>
<comment type="subcellular location">
    <subcellularLocation>
        <location evidence="1">Membrane</location>
        <topology evidence="1">Multi-pass membrane protein</topology>
    </subcellularLocation>
</comment>
<sequence length="292" mass="31111">MTSKGPVLVLASQVVAVIIHGLAKFLETTGSVEPQQILQVRMFITLSINCLLLASRSPNELPLGTKNIRGLLALRTVGGICGSTGFYYSLEYLPLADATILNLLAPLGASLATSKRFNLLQFASVAICFLGVGLISKPHFVVDLLYNTVGDRSAVSSDQNRWTSQTQLGFAFAMIGTLGGVVGTSLHFGIVIISTICFAVVPGVSFNFKLGLFQWLILCLIGLCGALMEYLLTAGLSAEDHSHAVHMIYLQVVFALLADGLVWHTVPDIASCLGAALVVLALFVTQNTKDKV</sequence>
<name>A0A0C3I480_OIDMZ</name>
<dbReference type="OrthoDB" id="306876at2759"/>
<feature type="transmembrane region" description="Helical" evidence="5">
    <location>
        <begin position="119"/>
        <end position="142"/>
    </location>
</feature>